<evidence type="ECO:0000313" key="2">
    <source>
        <dbReference type="Proteomes" id="UP000007963"/>
    </source>
</evidence>
<dbReference type="GeneID" id="4323254"/>
<evidence type="ECO:0000313" key="1">
    <source>
        <dbReference type="EMBL" id="EAU30625.1"/>
    </source>
</evidence>
<dbReference type="Proteomes" id="UP000007963">
    <property type="component" value="Unassembled WGS sequence"/>
</dbReference>
<organism evidence="1 2">
    <name type="scientific">Aspergillus terreus (strain NIH 2624 / FGSC A1156)</name>
    <dbReference type="NCBI Taxonomy" id="341663"/>
    <lineage>
        <taxon>Eukaryota</taxon>
        <taxon>Fungi</taxon>
        <taxon>Dikarya</taxon>
        <taxon>Ascomycota</taxon>
        <taxon>Pezizomycotina</taxon>
        <taxon>Eurotiomycetes</taxon>
        <taxon>Eurotiomycetidae</taxon>
        <taxon>Eurotiales</taxon>
        <taxon>Aspergillaceae</taxon>
        <taxon>Aspergillus</taxon>
        <taxon>Aspergillus subgen. Circumdati</taxon>
    </lineage>
</organism>
<dbReference type="HOGENOM" id="CLU_2263218_0_0_1"/>
<dbReference type="InterPro" id="IPR022085">
    <property type="entry name" value="OpdG"/>
</dbReference>
<reference evidence="2" key="1">
    <citation type="submission" date="2005-09" db="EMBL/GenBank/DDBJ databases">
        <title>Annotation of the Aspergillus terreus NIH2624 genome.</title>
        <authorList>
            <person name="Birren B.W."/>
            <person name="Lander E.S."/>
            <person name="Galagan J.E."/>
            <person name="Nusbaum C."/>
            <person name="Devon K."/>
            <person name="Henn M."/>
            <person name="Ma L.-J."/>
            <person name="Jaffe D.B."/>
            <person name="Butler J."/>
            <person name="Alvarez P."/>
            <person name="Gnerre S."/>
            <person name="Grabherr M."/>
            <person name="Kleber M."/>
            <person name="Mauceli E.W."/>
            <person name="Brockman W."/>
            <person name="Rounsley S."/>
            <person name="Young S.K."/>
            <person name="LaButti K."/>
            <person name="Pushparaj V."/>
            <person name="DeCaprio D."/>
            <person name="Crawford M."/>
            <person name="Koehrsen M."/>
            <person name="Engels R."/>
            <person name="Montgomery P."/>
            <person name="Pearson M."/>
            <person name="Howarth C."/>
            <person name="Larson L."/>
            <person name="Luoma S."/>
            <person name="White J."/>
            <person name="Alvarado L."/>
            <person name="Kodira C.D."/>
            <person name="Zeng Q."/>
            <person name="Oleary S."/>
            <person name="Yandava C."/>
            <person name="Denning D.W."/>
            <person name="Nierman W.C."/>
            <person name="Milne T."/>
            <person name="Madden K."/>
        </authorList>
    </citation>
    <scope>NUCLEOTIDE SEQUENCE [LARGE SCALE GENOMIC DNA]</scope>
    <source>
        <strain evidence="2">NIH 2624 / FGSC A1156</strain>
    </source>
</reference>
<dbReference type="Pfam" id="PF12311">
    <property type="entry name" value="DUF3632"/>
    <property type="match status" value="1"/>
</dbReference>
<dbReference type="OrthoDB" id="5403091at2759"/>
<proteinExistence type="predicted"/>
<name>Q0CCU1_ASPTN</name>
<sequence length="103" mass="10989">MTRGAPGGVGFDVARTPDGTVWNDLPYLATDMTAFWNNECAAMSTSQRVNASSFLAKLASARVANDRLCLIALILFRDTLETSDLLGVPTTLMMSVLVGPCTC</sequence>
<protein>
    <submittedName>
        <fullName evidence="1">Uncharacterized protein</fullName>
    </submittedName>
</protein>
<dbReference type="PANTHER" id="PTHR38797:SF7">
    <property type="entry name" value="TRANSCRIPTION FACTOR DOMAIN-CONTAINING PROTEIN"/>
    <property type="match status" value="1"/>
</dbReference>
<dbReference type="AlphaFoldDB" id="Q0CCU1"/>
<dbReference type="EMBL" id="CH476606">
    <property type="protein sequence ID" value="EAU30625.1"/>
    <property type="molecule type" value="Genomic_DNA"/>
</dbReference>
<accession>Q0CCU1</accession>
<dbReference type="RefSeq" id="XP_001217079.1">
    <property type="nucleotide sequence ID" value="XM_001217078.1"/>
</dbReference>
<dbReference type="VEuPathDB" id="FungiDB:ATEG_08493"/>
<gene>
    <name evidence="1" type="ORF">ATEG_08493</name>
</gene>
<dbReference type="InterPro" id="IPR053204">
    <property type="entry name" value="Oxopyrrolidines_Biosynth-assoc"/>
</dbReference>
<dbReference type="PANTHER" id="PTHR38797">
    <property type="entry name" value="NUCLEAR PORE COMPLEX PROTEIN NUP85-RELATED"/>
    <property type="match status" value="1"/>
</dbReference>